<organism evidence="1 2">
    <name type="scientific">Candidatus Taylorbacteria bacterium RIFCSPLOWO2_01_FULL_45_15b</name>
    <dbReference type="NCBI Taxonomy" id="1802319"/>
    <lineage>
        <taxon>Bacteria</taxon>
        <taxon>Candidatus Tayloriibacteriota</taxon>
    </lineage>
</organism>
<dbReference type="PROSITE" id="PS51257">
    <property type="entry name" value="PROKAR_LIPOPROTEIN"/>
    <property type="match status" value="1"/>
</dbReference>
<dbReference type="AlphaFoldDB" id="A0A1G2NFH6"/>
<sequence>MQKVIVVLIAFVLLTVSCTDPYRNEDVATIEEKQKIADEIIYKITYIKDPRTGLCFAYIWINQGGPSITCVPEETVPKEMLKTAVLR</sequence>
<comment type="caution">
    <text evidence="1">The sequence shown here is derived from an EMBL/GenBank/DDBJ whole genome shotgun (WGS) entry which is preliminary data.</text>
</comment>
<dbReference type="EMBL" id="MHRX01000014">
    <property type="protein sequence ID" value="OHA34199.1"/>
    <property type="molecule type" value="Genomic_DNA"/>
</dbReference>
<name>A0A1G2NFH6_9BACT</name>
<accession>A0A1G2NFH6</accession>
<protein>
    <submittedName>
        <fullName evidence="1">Uncharacterized protein</fullName>
    </submittedName>
</protein>
<evidence type="ECO:0000313" key="2">
    <source>
        <dbReference type="Proteomes" id="UP000176221"/>
    </source>
</evidence>
<evidence type="ECO:0000313" key="1">
    <source>
        <dbReference type="EMBL" id="OHA34199.1"/>
    </source>
</evidence>
<dbReference type="Proteomes" id="UP000176221">
    <property type="component" value="Unassembled WGS sequence"/>
</dbReference>
<proteinExistence type="predicted"/>
<reference evidence="1 2" key="1">
    <citation type="journal article" date="2016" name="Nat. Commun.">
        <title>Thousands of microbial genomes shed light on interconnected biogeochemical processes in an aquifer system.</title>
        <authorList>
            <person name="Anantharaman K."/>
            <person name="Brown C.T."/>
            <person name="Hug L.A."/>
            <person name="Sharon I."/>
            <person name="Castelle C.J."/>
            <person name="Probst A.J."/>
            <person name="Thomas B.C."/>
            <person name="Singh A."/>
            <person name="Wilkins M.J."/>
            <person name="Karaoz U."/>
            <person name="Brodie E.L."/>
            <person name="Williams K.H."/>
            <person name="Hubbard S.S."/>
            <person name="Banfield J.F."/>
        </authorList>
    </citation>
    <scope>NUCLEOTIDE SEQUENCE [LARGE SCALE GENOMIC DNA]</scope>
</reference>
<gene>
    <name evidence="1" type="ORF">A2928_04750</name>
</gene>